<dbReference type="EMBL" id="CP139960">
    <property type="protein sequence ID" value="WQD37399.1"/>
    <property type="molecule type" value="Genomic_DNA"/>
</dbReference>
<keyword evidence="4 7" id="KW-0812">Transmembrane</keyword>
<evidence type="ECO:0000256" key="4">
    <source>
        <dbReference type="ARBA" id="ARBA00022692"/>
    </source>
</evidence>
<keyword evidence="3 7" id="KW-1134">Transmembrane beta strand</keyword>
<dbReference type="SUPFAM" id="SSF49464">
    <property type="entry name" value="Carboxypeptidase regulatory domain-like"/>
    <property type="match status" value="1"/>
</dbReference>
<keyword evidence="11" id="KW-1185">Reference proteome</keyword>
<accession>A0ABZ0W3V1</accession>
<dbReference type="InterPro" id="IPR008969">
    <property type="entry name" value="CarboxyPept-like_regulatory"/>
</dbReference>
<dbReference type="PROSITE" id="PS52016">
    <property type="entry name" value="TONB_DEPENDENT_REC_3"/>
    <property type="match status" value="1"/>
</dbReference>
<dbReference type="RefSeq" id="WP_114792424.1">
    <property type="nucleotide sequence ID" value="NZ_CP139960.1"/>
</dbReference>
<sequence length="1061" mass="120225">MRKNNRGFSRSGLCLLLFLCISYLSFAQSTKTISGSVMDDKQQPLRGVSVVVKNSKLGAVTNERGIYTLKGVPADATLVFSYTGFTDQEIRVTDQSAINITMSTTAVDLNEVVVIGYGTTRRKDLTGAVASVQTSKLEKEAPRSVQDLLRGNAAGIIIGQSNPGNTARGDADILVRGSGTLKAGSSPLNVVDGVIFDGTFADINPNDIQSIDILKDASATAVFGAKAANGVILITTKKGAAGKPRITFNANLGIVEKAGMPRVMNAEEFLNWRHDYEVGKRTDAFLNQYPEMFIDPRKLTNVTQLDWYNYDQKTPVTSVTEEQLTRAWLTRLELKAPEIDNYLANKITNWQDLVFQKGFQQDYTTSVSNKNENSSYYFSLNYVDREGIIVGNRFTNFRTRLNLESKITSFLKVGANTNFAVRNEGFLQSDWGQSAIISPYGSNNLDDTASIYRRLPTGDATPVNPFHDNLYRDRKNMYNTLNSSIYGIITLPLGFEFQSNFTPSFTWHDYYSHESSKNPQWTATGGSTERTNEKTYNWQIDNVLRWKRRFDDHNIEVTLLQNAEKGQFWRTKATTTNYYGADILSWHRIQAGTNPFNESEDTYRTGDALMARLYYSLKDKYMLTASVRRDGYSAFGAQNPRATFPAIALAWDFSEEKFMKNTSSWLDYGKLRLSWGKNGNRDIGQYEALSDMVSGLHPFIDQNGKVYLFPQLYVDRMANLGLKWEGKTSYNIGLDFSLFKRRLSGSIDAYTATTVDLLVDRALPEIIGFNSVAANLGQLNNKGFEISLSGNVIQKTDFNWNSGFIFMLNRRKIVHLYGDMIDVKDDSGNVIGQKEADDIKNKWFIGRDPDQFWDYERIGVWQRGEEAVAKKYNDSAPGDFKYKDQNGDSVMTDADRVFLGYKSPRFRWTWRNDFDYKRFTLSIFIYSNWGQREQFNRASNNSSFPDRTTDYVQPRWTSDNPINDYARIGSKNIGTNYVERSFVRLDNVSLSYGLPQPLLNKISVQSARISFAVRNVAFWAPHWKYGDPESGGYRTRNSEGNEYTPGQPMPRTYNLSFNLTL</sequence>
<protein>
    <submittedName>
        <fullName evidence="10">SusC/RagA family TonB-linked outer membrane protein</fullName>
    </submittedName>
</protein>
<comment type="similarity">
    <text evidence="7">Belongs to the TonB-dependent receptor family.</text>
</comment>
<gene>
    <name evidence="10" type="ORF">U0035_17155</name>
</gene>
<feature type="signal peptide" evidence="8">
    <location>
        <begin position="1"/>
        <end position="27"/>
    </location>
</feature>
<keyword evidence="5 7" id="KW-0472">Membrane</keyword>
<evidence type="ECO:0000256" key="8">
    <source>
        <dbReference type="SAM" id="SignalP"/>
    </source>
</evidence>
<dbReference type="Gene3D" id="2.170.130.10">
    <property type="entry name" value="TonB-dependent receptor, plug domain"/>
    <property type="match status" value="1"/>
</dbReference>
<dbReference type="Gene3D" id="2.40.170.20">
    <property type="entry name" value="TonB-dependent receptor, beta-barrel domain"/>
    <property type="match status" value="1"/>
</dbReference>
<evidence type="ECO:0000256" key="6">
    <source>
        <dbReference type="ARBA" id="ARBA00023237"/>
    </source>
</evidence>
<reference evidence="10 11" key="1">
    <citation type="submission" date="2023-12" db="EMBL/GenBank/DDBJ databases">
        <title>Genome sequencing and assembly of bacterial species from a model synthetic community.</title>
        <authorList>
            <person name="Hogle S.L."/>
        </authorList>
    </citation>
    <scope>NUCLEOTIDE SEQUENCE [LARGE SCALE GENOMIC DNA]</scope>
    <source>
        <strain evidence="10 11">HAMBI_3031</strain>
    </source>
</reference>
<dbReference type="InterPro" id="IPR023996">
    <property type="entry name" value="TonB-dep_OMP_SusC/RagA"/>
</dbReference>
<comment type="subcellular location">
    <subcellularLocation>
        <location evidence="1 7">Cell outer membrane</location>
        <topology evidence="1 7">Multi-pass membrane protein</topology>
    </subcellularLocation>
</comment>
<dbReference type="InterPro" id="IPR012910">
    <property type="entry name" value="Plug_dom"/>
</dbReference>
<dbReference type="NCBIfam" id="TIGR04057">
    <property type="entry name" value="SusC_RagA_signa"/>
    <property type="match status" value="1"/>
</dbReference>
<dbReference type="Gene3D" id="2.60.40.1120">
    <property type="entry name" value="Carboxypeptidase-like, regulatory domain"/>
    <property type="match status" value="1"/>
</dbReference>
<dbReference type="SUPFAM" id="SSF56935">
    <property type="entry name" value="Porins"/>
    <property type="match status" value="1"/>
</dbReference>
<keyword evidence="6 7" id="KW-0998">Cell outer membrane</keyword>
<evidence type="ECO:0000259" key="9">
    <source>
        <dbReference type="Pfam" id="PF07715"/>
    </source>
</evidence>
<dbReference type="Pfam" id="PF07715">
    <property type="entry name" value="Plug"/>
    <property type="match status" value="1"/>
</dbReference>
<dbReference type="NCBIfam" id="TIGR04056">
    <property type="entry name" value="OMP_RagA_SusC"/>
    <property type="match status" value="1"/>
</dbReference>
<dbReference type="Pfam" id="PF13715">
    <property type="entry name" value="CarbopepD_reg_2"/>
    <property type="match status" value="1"/>
</dbReference>
<dbReference type="InterPro" id="IPR037066">
    <property type="entry name" value="Plug_dom_sf"/>
</dbReference>
<evidence type="ECO:0000256" key="2">
    <source>
        <dbReference type="ARBA" id="ARBA00022448"/>
    </source>
</evidence>
<feature type="chain" id="PRO_5045308847" evidence="8">
    <location>
        <begin position="28"/>
        <end position="1061"/>
    </location>
</feature>
<feature type="domain" description="TonB-dependent receptor plug" evidence="9">
    <location>
        <begin position="123"/>
        <end position="231"/>
    </location>
</feature>
<dbReference type="Proteomes" id="UP001325680">
    <property type="component" value="Chromosome"/>
</dbReference>
<evidence type="ECO:0000256" key="5">
    <source>
        <dbReference type="ARBA" id="ARBA00023136"/>
    </source>
</evidence>
<evidence type="ECO:0000256" key="7">
    <source>
        <dbReference type="PROSITE-ProRule" id="PRU01360"/>
    </source>
</evidence>
<proteinExistence type="inferred from homology"/>
<evidence type="ECO:0000256" key="3">
    <source>
        <dbReference type="ARBA" id="ARBA00022452"/>
    </source>
</evidence>
<dbReference type="InterPro" id="IPR039426">
    <property type="entry name" value="TonB-dep_rcpt-like"/>
</dbReference>
<dbReference type="InterPro" id="IPR036942">
    <property type="entry name" value="Beta-barrel_TonB_sf"/>
</dbReference>
<keyword evidence="8" id="KW-0732">Signal</keyword>
<evidence type="ECO:0000313" key="11">
    <source>
        <dbReference type="Proteomes" id="UP001325680"/>
    </source>
</evidence>
<evidence type="ECO:0000256" key="1">
    <source>
        <dbReference type="ARBA" id="ARBA00004571"/>
    </source>
</evidence>
<name>A0ABZ0W3V1_9BACT</name>
<organism evidence="10 11">
    <name type="scientific">Niabella yanshanensis</name>
    <dbReference type="NCBI Taxonomy" id="577386"/>
    <lineage>
        <taxon>Bacteria</taxon>
        <taxon>Pseudomonadati</taxon>
        <taxon>Bacteroidota</taxon>
        <taxon>Chitinophagia</taxon>
        <taxon>Chitinophagales</taxon>
        <taxon>Chitinophagaceae</taxon>
        <taxon>Niabella</taxon>
    </lineage>
</organism>
<dbReference type="InterPro" id="IPR023997">
    <property type="entry name" value="TonB-dep_OMP_SusC/RagA_CS"/>
</dbReference>
<evidence type="ECO:0000313" key="10">
    <source>
        <dbReference type="EMBL" id="WQD37399.1"/>
    </source>
</evidence>
<keyword evidence="2 7" id="KW-0813">Transport</keyword>